<evidence type="ECO:0000313" key="11">
    <source>
        <dbReference type="Proteomes" id="UP000245768"/>
    </source>
</evidence>
<feature type="chain" id="PRO_5016307026" description="Palmitoyl-protein thioesterase 1" evidence="9">
    <location>
        <begin position="18"/>
        <end position="361"/>
    </location>
</feature>
<dbReference type="Proteomes" id="UP000245768">
    <property type="component" value="Unassembled WGS sequence"/>
</dbReference>
<dbReference type="OrthoDB" id="10263094at2759"/>
<keyword evidence="5 10" id="KW-0378">Hydrolase</keyword>
<dbReference type="InterPro" id="IPR002472">
    <property type="entry name" value="Palm_thioest"/>
</dbReference>
<evidence type="ECO:0000256" key="4">
    <source>
        <dbReference type="ARBA" id="ARBA00022729"/>
    </source>
</evidence>
<gene>
    <name evidence="10" type="ORF">FA10DRAFT_256188</name>
</gene>
<evidence type="ECO:0000256" key="1">
    <source>
        <dbReference type="ARBA" id="ARBA00010758"/>
    </source>
</evidence>
<evidence type="ECO:0000256" key="9">
    <source>
        <dbReference type="SAM" id="SignalP"/>
    </source>
</evidence>
<keyword evidence="7" id="KW-0325">Glycoprotein</keyword>
<dbReference type="GeneID" id="37041716"/>
<keyword evidence="6" id="KW-1015">Disulfide bond</keyword>
<sequence>MKIATLFLSILLPLASAFPLFEPSYHPIVVWHGLGDSAYAEGLQEFAKELREAFPGIYVHIVALGQDATSDQRAGFFGNVNDQVSTVCTDLSAVPELANGFDAVGFSQGGQFLRAYVERCNAPQVRNLITFGSQHQGISDLPACKPGDFFCRLAEGALRGGIYTDYAQSNLVTAQYYRDSKSQETYQRYLEANHFLTDINNEKKEGRNATYKANLEKLDNFVMLMFNKDTTVEPKQSSWFATYPVPSKDKQGAAQDKLEVLPLRQSEIYLEDRIGLKALDKRGAIKMELCKGVHMQIDAACQMKVFGRYAGIAPPSKVIPASVRHAWARAIHATMTTLRSKEILRWIRMQFRLLGSALGWS</sequence>
<evidence type="ECO:0000256" key="8">
    <source>
        <dbReference type="ARBA" id="ARBA00031934"/>
    </source>
</evidence>
<evidence type="ECO:0000313" key="10">
    <source>
        <dbReference type="EMBL" id="PWN87613.1"/>
    </source>
</evidence>
<dbReference type="GO" id="GO:0008474">
    <property type="term" value="F:palmitoyl-(protein) hydrolase activity"/>
    <property type="evidence" value="ECO:0007669"/>
    <property type="project" value="UniProtKB-EC"/>
</dbReference>
<dbReference type="PANTHER" id="PTHR11247">
    <property type="entry name" value="PALMITOYL-PROTEIN THIOESTERASE/DOLICHYLDIPHOSPHATASE 1"/>
    <property type="match status" value="1"/>
</dbReference>
<protein>
    <recommendedName>
        <fullName evidence="3">Palmitoyl-protein thioesterase 1</fullName>
        <ecNumber evidence="2">3.1.2.22</ecNumber>
    </recommendedName>
    <alternativeName>
        <fullName evidence="8">Palmitoyl-protein hydrolase 1</fullName>
    </alternativeName>
</protein>
<dbReference type="InParanoid" id="A0A316YHM9"/>
<name>A0A316YHM9_9BASI</name>
<evidence type="ECO:0000256" key="7">
    <source>
        <dbReference type="ARBA" id="ARBA00023180"/>
    </source>
</evidence>
<reference evidence="10 11" key="1">
    <citation type="journal article" date="2018" name="Mol. Biol. Evol.">
        <title>Broad Genomic Sampling Reveals a Smut Pathogenic Ancestry of the Fungal Clade Ustilaginomycotina.</title>
        <authorList>
            <person name="Kijpornyongpan T."/>
            <person name="Mondo S.J."/>
            <person name="Barry K."/>
            <person name="Sandor L."/>
            <person name="Lee J."/>
            <person name="Lipzen A."/>
            <person name="Pangilinan J."/>
            <person name="LaButti K."/>
            <person name="Hainaut M."/>
            <person name="Henrissat B."/>
            <person name="Grigoriev I.V."/>
            <person name="Spatafora J.W."/>
            <person name="Aime M.C."/>
        </authorList>
    </citation>
    <scope>NUCLEOTIDE SEQUENCE [LARGE SCALE GENOMIC DNA]</scope>
    <source>
        <strain evidence="10 11">MCA 4198</strain>
    </source>
</reference>
<dbReference type="Gene3D" id="3.40.50.1820">
    <property type="entry name" value="alpha/beta hydrolase"/>
    <property type="match status" value="1"/>
</dbReference>
<organism evidence="10 11">
    <name type="scientific">Acaromyces ingoldii</name>
    <dbReference type="NCBI Taxonomy" id="215250"/>
    <lineage>
        <taxon>Eukaryota</taxon>
        <taxon>Fungi</taxon>
        <taxon>Dikarya</taxon>
        <taxon>Basidiomycota</taxon>
        <taxon>Ustilaginomycotina</taxon>
        <taxon>Exobasidiomycetes</taxon>
        <taxon>Exobasidiales</taxon>
        <taxon>Cryptobasidiaceae</taxon>
        <taxon>Acaromyces</taxon>
    </lineage>
</organism>
<dbReference type="EC" id="3.1.2.22" evidence="2"/>
<dbReference type="PRINTS" id="PR00414">
    <property type="entry name" value="PPTHIESTRASE"/>
</dbReference>
<evidence type="ECO:0000256" key="3">
    <source>
        <dbReference type="ARBA" id="ARBA00014212"/>
    </source>
</evidence>
<evidence type="ECO:0000256" key="6">
    <source>
        <dbReference type="ARBA" id="ARBA00023157"/>
    </source>
</evidence>
<dbReference type="AlphaFoldDB" id="A0A316YHM9"/>
<dbReference type="SUPFAM" id="SSF53474">
    <property type="entry name" value="alpha/beta-Hydrolases"/>
    <property type="match status" value="1"/>
</dbReference>
<dbReference type="RefSeq" id="XP_025374811.1">
    <property type="nucleotide sequence ID" value="XM_025519800.1"/>
</dbReference>
<dbReference type="FunFam" id="3.40.50.1820:FF:000107">
    <property type="entry name" value="Palmitoyl-protein thioesterase 1"/>
    <property type="match status" value="1"/>
</dbReference>
<feature type="signal peptide" evidence="9">
    <location>
        <begin position="1"/>
        <end position="17"/>
    </location>
</feature>
<accession>A0A316YHM9</accession>
<keyword evidence="4 9" id="KW-0732">Signal</keyword>
<keyword evidence="11" id="KW-1185">Reference proteome</keyword>
<dbReference type="Pfam" id="PF02089">
    <property type="entry name" value="Palm_thioest"/>
    <property type="match status" value="1"/>
</dbReference>
<comment type="similarity">
    <text evidence="1">Belongs to the palmitoyl-protein thioesterase family.</text>
</comment>
<evidence type="ECO:0000256" key="2">
    <source>
        <dbReference type="ARBA" id="ARBA00012423"/>
    </source>
</evidence>
<dbReference type="STRING" id="215250.A0A316YHM9"/>
<dbReference type="EMBL" id="KZ819640">
    <property type="protein sequence ID" value="PWN87613.1"/>
    <property type="molecule type" value="Genomic_DNA"/>
</dbReference>
<dbReference type="InterPro" id="IPR029058">
    <property type="entry name" value="AB_hydrolase_fold"/>
</dbReference>
<dbReference type="PANTHER" id="PTHR11247:SF8">
    <property type="entry name" value="PALMITOYL-PROTEIN THIOESTERASE 1"/>
    <property type="match status" value="1"/>
</dbReference>
<evidence type="ECO:0000256" key="5">
    <source>
        <dbReference type="ARBA" id="ARBA00022801"/>
    </source>
</evidence>
<proteinExistence type="inferred from homology"/>